<dbReference type="InterPro" id="IPR007332">
    <property type="entry name" value="DUF411"/>
</dbReference>
<keyword evidence="5" id="KW-1185">Reference proteome</keyword>
<feature type="signal peptide" evidence="1">
    <location>
        <begin position="1"/>
        <end position="17"/>
    </location>
</feature>
<protein>
    <submittedName>
        <fullName evidence="2">DUF411 domain-containing protein</fullName>
    </submittedName>
    <submittedName>
        <fullName evidence="3">Metal-binding protein</fullName>
    </submittedName>
</protein>
<dbReference type="AlphaFoldDB" id="A0A2X2C9M1"/>
<dbReference type="InterPro" id="IPR036249">
    <property type="entry name" value="Thioredoxin-like_sf"/>
</dbReference>
<keyword evidence="1" id="KW-0732">Signal</keyword>
<sequence length="141" mass="15377">MRRLVLLAALLGSTVHAAEALTIDVYRDPNCSCCSQWIKHLEANGFAVHDHMEPNMSELKARLGVPPRFSSCHTGVIDGKFVEGHVPAHDILTLRQRPDLLGVAVPGMPLGSPGMEMGNRKDAYEVLGLKTDGKDEVVSRH</sequence>
<evidence type="ECO:0000313" key="5">
    <source>
        <dbReference type="Proteomes" id="UP000626180"/>
    </source>
</evidence>
<dbReference type="EMBL" id="UAUF01000009">
    <property type="protein sequence ID" value="SPZ03933.1"/>
    <property type="molecule type" value="Genomic_DNA"/>
</dbReference>
<accession>A0A2X2C9M1</accession>
<gene>
    <name evidence="2" type="ORF">IRZ65_05765</name>
    <name evidence="3" type="ORF">NCTC11842_01274</name>
</gene>
<dbReference type="Proteomes" id="UP000250443">
    <property type="component" value="Unassembled WGS sequence"/>
</dbReference>
<dbReference type="Proteomes" id="UP000626180">
    <property type="component" value="Unassembled WGS sequence"/>
</dbReference>
<dbReference type="EMBL" id="JADMCD010000002">
    <property type="protein sequence ID" value="MBF8640180.1"/>
    <property type="molecule type" value="Genomic_DNA"/>
</dbReference>
<reference evidence="3 4" key="1">
    <citation type="submission" date="2018-06" db="EMBL/GenBank/DDBJ databases">
        <authorList>
            <consortium name="Pathogen Informatics"/>
            <person name="Doyle S."/>
        </authorList>
    </citation>
    <scope>NUCLEOTIDE SEQUENCE [LARGE SCALE GENOMIC DNA]</scope>
    <source>
        <strain evidence="3 4">NCTC11842</strain>
    </source>
</reference>
<evidence type="ECO:0000256" key="1">
    <source>
        <dbReference type="SAM" id="SignalP"/>
    </source>
</evidence>
<dbReference type="Pfam" id="PF04214">
    <property type="entry name" value="DUF411"/>
    <property type="match status" value="1"/>
</dbReference>
<evidence type="ECO:0000313" key="3">
    <source>
        <dbReference type="EMBL" id="SPZ03933.1"/>
    </source>
</evidence>
<organism evidence="3 4">
    <name type="scientific">Pseudomonas luteola</name>
    <dbReference type="NCBI Taxonomy" id="47886"/>
    <lineage>
        <taxon>Bacteria</taxon>
        <taxon>Pseudomonadati</taxon>
        <taxon>Pseudomonadota</taxon>
        <taxon>Gammaproteobacteria</taxon>
        <taxon>Pseudomonadales</taxon>
        <taxon>Pseudomonadaceae</taxon>
        <taxon>Pseudomonas</taxon>
    </lineage>
</organism>
<dbReference type="RefSeq" id="WP_010795224.1">
    <property type="nucleotide sequence ID" value="NZ_CP069262.1"/>
</dbReference>
<name>A0A2X2C9M1_PSELU</name>
<proteinExistence type="predicted"/>
<evidence type="ECO:0000313" key="2">
    <source>
        <dbReference type="EMBL" id="MBF8640180.1"/>
    </source>
</evidence>
<dbReference type="SUPFAM" id="SSF52833">
    <property type="entry name" value="Thioredoxin-like"/>
    <property type="match status" value="1"/>
</dbReference>
<evidence type="ECO:0000313" key="4">
    <source>
        <dbReference type="Proteomes" id="UP000250443"/>
    </source>
</evidence>
<reference evidence="2 5" key="2">
    <citation type="submission" date="2020-10" db="EMBL/GenBank/DDBJ databases">
        <title>Genome sequences of Pseudomonas isolates.</title>
        <authorList>
            <person name="Wessels L."/>
            <person name="Reich F."/>
            <person name="Hammerl J."/>
        </authorList>
    </citation>
    <scope>NUCLEOTIDE SEQUENCE [LARGE SCALE GENOMIC DNA]</scope>
    <source>
        <strain evidence="2 5">20-MO00624-0</strain>
    </source>
</reference>
<feature type="chain" id="PRO_5015895070" evidence="1">
    <location>
        <begin position="18"/>
        <end position="141"/>
    </location>
</feature>